<accession>A0A9N8H272</accession>
<dbReference type="Pfam" id="PF00160">
    <property type="entry name" value="Pro_isomerase"/>
    <property type="match status" value="1"/>
</dbReference>
<dbReference type="Proteomes" id="UP001153069">
    <property type="component" value="Unassembled WGS sequence"/>
</dbReference>
<gene>
    <name evidence="3" type="ORF">SEMRO_58_G033670.1</name>
</gene>
<evidence type="ECO:0000256" key="1">
    <source>
        <dbReference type="SAM" id="SignalP"/>
    </source>
</evidence>
<dbReference type="OrthoDB" id="193499at2759"/>
<feature type="chain" id="PRO_5040340846" description="PPIase cyclophilin-type domain-containing protein" evidence="1">
    <location>
        <begin position="32"/>
        <end position="319"/>
    </location>
</feature>
<dbReference type="InterPro" id="IPR002130">
    <property type="entry name" value="Cyclophilin-type_PPIase_dom"/>
</dbReference>
<evidence type="ECO:0000313" key="4">
    <source>
        <dbReference type="Proteomes" id="UP001153069"/>
    </source>
</evidence>
<reference evidence="3" key="1">
    <citation type="submission" date="2020-06" db="EMBL/GenBank/DDBJ databases">
        <authorList>
            <consortium name="Plant Systems Biology data submission"/>
        </authorList>
    </citation>
    <scope>NUCLEOTIDE SEQUENCE</scope>
    <source>
        <strain evidence="3">D6</strain>
    </source>
</reference>
<dbReference type="SUPFAM" id="SSF50891">
    <property type="entry name" value="Cyclophilin-like"/>
    <property type="match status" value="1"/>
</dbReference>
<keyword evidence="1" id="KW-0732">Signal</keyword>
<dbReference type="PROSITE" id="PS50072">
    <property type="entry name" value="CSA_PPIASE_2"/>
    <property type="match status" value="1"/>
</dbReference>
<evidence type="ECO:0000313" key="3">
    <source>
        <dbReference type="EMBL" id="CAB9499313.1"/>
    </source>
</evidence>
<evidence type="ECO:0000259" key="2">
    <source>
        <dbReference type="PROSITE" id="PS50072"/>
    </source>
</evidence>
<dbReference type="AlphaFoldDB" id="A0A9N8H272"/>
<dbReference type="EMBL" id="CAICTM010000057">
    <property type="protein sequence ID" value="CAB9499313.1"/>
    <property type="molecule type" value="Genomic_DNA"/>
</dbReference>
<organism evidence="3 4">
    <name type="scientific">Seminavis robusta</name>
    <dbReference type="NCBI Taxonomy" id="568900"/>
    <lineage>
        <taxon>Eukaryota</taxon>
        <taxon>Sar</taxon>
        <taxon>Stramenopiles</taxon>
        <taxon>Ochrophyta</taxon>
        <taxon>Bacillariophyta</taxon>
        <taxon>Bacillariophyceae</taxon>
        <taxon>Bacillariophycidae</taxon>
        <taxon>Naviculales</taxon>
        <taxon>Naviculaceae</taxon>
        <taxon>Seminavis</taxon>
    </lineage>
</organism>
<feature type="domain" description="PPIase cyclophilin-type" evidence="2">
    <location>
        <begin position="110"/>
        <end position="264"/>
    </location>
</feature>
<sequence length="319" mass="35236">MVAINGHVTLHRKLFLCVWLWHICFIQTTNGWSAGGLDRRGALQLAQTLLLSSDVASSNPVATAASPPVMPDAQVTDKVFMDIRIARQDGSTYIRDDLPDTFENTVVYIRLKLGLYGKAAPNHVEKFLSYVIPPQDNDMENPFPSYGRSSFPALDQDAGLLRGGYIPSLRLTEVGGSSALSYGARILPAKLWIDRPAVEKLSHSAKGLLTHKNLDATPNFGITTRAAPSLDNTQTVFGQVLWDEETLNWFRLLEDLPTYSVNRPSGYDDFNTGGAASAVYNAQRELFRGAAKSFGDSRIDKIYDGELLRRMEVTQVGRL</sequence>
<dbReference type="GO" id="GO:0003755">
    <property type="term" value="F:peptidyl-prolyl cis-trans isomerase activity"/>
    <property type="evidence" value="ECO:0007669"/>
    <property type="project" value="InterPro"/>
</dbReference>
<feature type="signal peptide" evidence="1">
    <location>
        <begin position="1"/>
        <end position="31"/>
    </location>
</feature>
<comment type="caution">
    <text evidence="3">The sequence shown here is derived from an EMBL/GenBank/DDBJ whole genome shotgun (WGS) entry which is preliminary data.</text>
</comment>
<dbReference type="Gene3D" id="2.40.100.10">
    <property type="entry name" value="Cyclophilin-like"/>
    <property type="match status" value="1"/>
</dbReference>
<protein>
    <recommendedName>
        <fullName evidence="2">PPIase cyclophilin-type domain-containing protein</fullName>
    </recommendedName>
</protein>
<keyword evidence="4" id="KW-1185">Reference proteome</keyword>
<dbReference type="InterPro" id="IPR029000">
    <property type="entry name" value="Cyclophilin-like_dom_sf"/>
</dbReference>
<proteinExistence type="predicted"/>
<name>A0A9N8H272_9STRA</name>